<dbReference type="GO" id="GO:0005524">
    <property type="term" value="F:ATP binding"/>
    <property type="evidence" value="ECO:0007669"/>
    <property type="project" value="UniProtKB-UniRule"/>
</dbReference>
<dbReference type="GO" id="GO:0052381">
    <property type="term" value="F:tRNA dimethylallyltransferase activity"/>
    <property type="evidence" value="ECO:0007669"/>
    <property type="project" value="UniProtKB-UniRule"/>
</dbReference>
<keyword evidence="4 10" id="KW-0808">Transferase</keyword>
<dbReference type="AlphaFoldDB" id="A0A1D8JHK2"/>
<dbReference type="Gene3D" id="3.40.50.300">
    <property type="entry name" value="P-loop containing nucleotide triphosphate hydrolases"/>
    <property type="match status" value="1"/>
</dbReference>
<dbReference type="HAMAP" id="MF_00185">
    <property type="entry name" value="IPP_trans"/>
    <property type="match status" value="1"/>
</dbReference>
<feature type="site" description="Interaction with substrate tRNA" evidence="10">
    <location>
        <position position="126"/>
    </location>
</feature>
<comment type="similarity">
    <text evidence="3 10 13">Belongs to the IPP transferase family.</text>
</comment>
<evidence type="ECO:0000256" key="3">
    <source>
        <dbReference type="ARBA" id="ARBA00005842"/>
    </source>
</evidence>
<evidence type="ECO:0000256" key="1">
    <source>
        <dbReference type="ARBA" id="ARBA00001946"/>
    </source>
</evidence>
<keyword evidence="15" id="KW-1185">Reference proteome</keyword>
<sequence length="315" mass="36216">MKNKLDVLAIVGPTASGKTALSVELAKLLDGEIINGDSTQVYKGFDIGTAKITQDEMDGVPHHLFDTKEPTESFSVAEYQTEVRSWIKDIQARGKLPIIVGGTGLYIQSVLYDFRFTEEASNPEVRNRLENVLEEKGPDYLYEKLVRIDPVGAEKIHPNNHRRIIRALEIIEVTGRTKNEHEQNAGNQALFNHLIIGLDMNREVLYDRINMRSEMMMEQGFLDEVNNLLQKGIQDTQSMRAIGYRELQGYLEGKMSYEEAVEAIKKSTRNYAKRQMTYFRNKLDIIWFDAERGTKEILKEISIILKDFQVLQRNR</sequence>
<gene>
    <name evidence="10" type="primary">miaA</name>
    <name evidence="14" type="ORF">BI350_12095</name>
</gene>
<dbReference type="Pfam" id="PF01715">
    <property type="entry name" value="IPPT"/>
    <property type="match status" value="1"/>
</dbReference>
<feature type="region of interest" description="Interaction with substrate tRNA" evidence="10">
    <location>
        <begin position="37"/>
        <end position="40"/>
    </location>
</feature>
<evidence type="ECO:0000256" key="5">
    <source>
        <dbReference type="ARBA" id="ARBA00022694"/>
    </source>
</evidence>
<evidence type="ECO:0000256" key="9">
    <source>
        <dbReference type="ARBA" id="ARBA00049563"/>
    </source>
</evidence>
<evidence type="ECO:0000256" key="4">
    <source>
        <dbReference type="ARBA" id="ARBA00022679"/>
    </source>
</evidence>
<feature type="site" description="Interaction with substrate tRNA" evidence="10">
    <location>
        <position position="103"/>
    </location>
</feature>
<evidence type="ECO:0000256" key="13">
    <source>
        <dbReference type="RuleBase" id="RU003785"/>
    </source>
</evidence>
<evidence type="ECO:0000256" key="2">
    <source>
        <dbReference type="ARBA" id="ARBA00003213"/>
    </source>
</evidence>
<evidence type="ECO:0000313" key="15">
    <source>
        <dbReference type="Proteomes" id="UP000185746"/>
    </source>
</evidence>
<dbReference type="InterPro" id="IPR018022">
    <property type="entry name" value="IPT"/>
</dbReference>
<feature type="binding site" evidence="10">
    <location>
        <begin position="14"/>
        <end position="19"/>
    </location>
    <ligand>
        <name>substrate</name>
    </ligand>
</feature>
<dbReference type="RefSeq" id="WP_075528352.1">
    <property type="nucleotide sequence ID" value="NZ_CP017560.1"/>
</dbReference>
<dbReference type="NCBIfam" id="TIGR00174">
    <property type="entry name" value="miaA"/>
    <property type="match status" value="1"/>
</dbReference>
<comment type="caution">
    <text evidence="10">Lacks conserved residue(s) required for the propagation of feature annotation.</text>
</comment>
<dbReference type="GO" id="GO:0006400">
    <property type="term" value="P:tRNA modification"/>
    <property type="evidence" value="ECO:0007669"/>
    <property type="project" value="TreeGrafter"/>
</dbReference>
<dbReference type="EC" id="2.5.1.75" evidence="10"/>
<comment type="subunit">
    <text evidence="10">Monomer.</text>
</comment>
<proteinExistence type="inferred from homology"/>
<feature type="binding site" evidence="10">
    <location>
        <begin position="12"/>
        <end position="19"/>
    </location>
    <ligand>
        <name>ATP</name>
        <dbReference type="ChEBI" id="CHEBI:30616"/>
    </ligand>
</feature>
<comment type="function">
    <text evidence="2 10 12">Catalyzes the transfer of a dimethylallyl group onto the adenine at position 37 in tRNAs that read codons beginning with uridine, leading to the formation of N6-(dimethylallyl)adenosine (i(6)A).</text>
</comment>
<dbReference type="FunFam" id="1.10.20.140:FF:000001">
    <property type="entry name" value="tRNA dimethylallyltransferase"/>
    <property type="match status" value="1"/>
</dbReference>
<dbReference type="PANTHER" id="PTHR11088:SF60">
    <property type="entry name" value="TRNA DIMETHYLALLYLTRANSFERASE"/>
    <property type="match status" value="1"/>
</dbReference>
<dbReference type="InterPro" id="IPR039657">
    <property type="entry name" value="Dimethylallyltransferase"/>
</dbReference>
<keyword evidence="6 10" id="KW-0547">Nucleotide-binding</keyword>
<dbReference type="PANTHER" id="PTHR11088">
    <property type="entry name" value="TRNA DIMETHYLALLYLTRANSFERASE"/>
    <property type="match status" value="1"/>
</dbReference>
<evidence type="ECO:0000256" key="6">
    <source>
        <dbReference type="ARBA" id="ARBA00022741"/>
    </source>
</evidence>
<keyword evidence="5 10" id="KW-0819">tRNA processing</keyword>
<accession>A0A1D8JHK2</accession>
<evidence type="ECO:0000256" key="8">
    <source>
        <dbReference type="ARBA" id="ARBA00022842"/>
    </source>
</evidence>
<evidence type="ECO:0000256" key="11">
    <source>
        <dbReference type="RuleBase" id="RU003783"/>
    </source>
</evidence>
<keyword evidence="8 10" id="KW-0460">Magnesium</keyword>
<dbReference type="Gene3D" id="1.10.20.140">
    <property type="match status" value="1"/>
</dbReference>
<reference evidence="14 15" key="1">
    <citation type="submission" date="2016-09" db="EMBL/GenBank/DDBJ databases">
        <title>Complete genome sequence of the Lysinibacillus sphaericus LMG 22257, a specie of Bacillus with ureolytic activity that can effectively biodeposit calcium carbonate.</title>
        <authorList>
            <person name="Yan W."/>
        </authorList>
    </citation>
    <scope>NUCLEOTIDE SEQUENCE [LARGE SCALE GENOMIC DNA]</scope>
    <source>
        <strain evidence="14 15">LMG 22257</strain>
    </source>
</reference>
<evidence type="ECO:0000256" key="10">
    <source>
        <dbReference type="HAMAP-Rule" id="MF_00185"/>
    </source>
</evidence>
<keyword evidence="7 10" id="KW-0067">ATP-binding</keyword>
<evidence type="ECO:0000256" key="12">
    <source>
        <dbReference type="RuleBase" id="RU003784"/>
    </source>
</evidence>
<dbReference type="InterPro" id="IPR027417">
    <property type="entry name" value="P-loop_NTPase"/>
</dbReference>
<protein>
    <recommendedName>
        <fullName evidence="10">tRNA dimethylallyltransferase</fullName>
        <ecNumber evidence="10">2.5.1.75</ecNumber>
    </recommendedName>
    <alternativeName>
        <fullName evidence="10">Dimethylallyl diphosphate:tRNA dimethylallyltransferase</fullName>
        <shortName evidence="10">DMAPP:tRNA dimethylallyltransferase</shortName>
        <shortName evidence="10">DMATase</shortName>
    </alternativeName>
    <alternativeName>
        <fullName evidence="10">Isopentenyl-diphosphate:tRNA isopentenyltransferase</fullName>
        <shortName evidence="10">IPP transferase</shortName>
        <shortName evidence="10">IPPT</shortName>
        <shortName evidence="10">IPTase</shortName>
    </alternativeName>
</protein>
<organism evidence="14 15">
    <name type="scientific">Sporosarcina ureilytica</name>
    <dbReference type="NCBI Taxonomy" id="298596"/>
    <lineage>
        <taxon>Bacteria</taxon>
        <taxon>Bacillati</taxon>
        <taxon>Bacillota</taxon>
        <taxon>Bacilli</taxon>
        <taxon>Bacillales</taxon>
        <taxon>Caryophanaceae</taxon>
        <taxon>Sporosarcina</taxon>
    </lineage>
</organism>
<dbReference type="SUPFAM" id="SSF52540">
    <property type="entry name" value="P-loop containing nucleoside triphosphate hydrolases"/>
    <property type="match status" value="2"/>
</dbReference>
<name>A0A1D8JHK2_9BACL</name>
<evidence type="ECO:0000313" key="14">
    <source>
        <dbReference type="EMBL" id="AOV08200.1"/>
    </source>
</evidence>
<comment type="cofactor">
    <cofactor evidence="1 10">
        <name>Mg(2+)</name>
        <dbReference type="ChEBI" id="CHEBI:18420"/>
    </cofactor>
</comment>
<dbReference type="Proteomes" id="UP000185746">
    <property type="component" value="Chromosome"/>
</dbReference>
<comment type="catalytic activity">
    <reaction evidence="9 10 11">
        <text>adenosine(37) in tRNA + dimethylallyl diphosphate = N(6)-dimethylallyladenosine(37) in tRNA + diphosphate</text>
        <dbReference type="Rhea" id="RHEA:26482"/>
        <dbReference type="Rhea" id="RHEA-COMP:10162"/>
        <dbReference type="Rhea" id="RHEA-COMP:10375"/>
        <dbReference type="ChEBI" id="CHEBI:33019"/>
        <dbReference type="ChEBI" id="CHEBI:57623"/>
        <dbReference type="ChEBI" id="CHEBI:74411"/>
        <dbReference type="ChEBI" id="CHEBI:74415"/>
        <dbReference type="EC" id="2.5.1.75"/>
    </reaction>
</comment>
<dbReference type="EMBL" id="CP017560">
    <property type="protein sequence ID" value="AOV08200.1"/>
    <property type="molecule type" value="Genomic_DNA"/>
</dbReference>
<dbReference type="KEGG" id="surl:BI350_12095"/>
<evidence type="ECO:0000256" key="7">
    <source>
        <dbReference type="ARBA" id="ARBA00022840"/>
    </source>
</evidence>